<feature type="region of interest" description="Disordered" evidence="7">
    <location>
        <begin position="1"/>
        <end position="21"/>
    </location>
</feature>
<evidence type="ECO:0000256" key="7">
    <source>
        <dbReference type="SAM" id="MobiDB-lite"/>
    </source>
</evidence>
<gene>
    <name evidence="9" type="ORF">D3272_05340</name>
</gene>
<proteinExistence type="inferred from homology"/>
<dbReference type="InterPro" id="IPR027417">
    <property type="entry name" value="P-loop_NTPase"/>
</dbReference>
<keyword evidence="6 9" id="KW-0067">ATP-binding</keyword>
<dbReference type="GO" id="GO:0016887">
    <property type="term" value="F:ATP hydrolysis activity"/>
    <property type="evidence" value="ECO:0007669"/>
    <property type="project" value="InterPro"/>
</dbReference>
<keyword evidence="5" id="KW-0547">Nucleotide-binding</keyword>
<dbReference type="CDD" id="cd03215">
    <property type="entry name" value="ABC_Carb_Monos_II"/>
    <property type="match status" value="1"/>
</dbReference>
<comment type="caution">
    <text evidence="9">The sequence shown here is derived from an EMBL/GenBank/DDBJ whole genome shotgun (WGS) entry which is preliminary data.</text>
</comment>
<evidence type="ECO:0000256" key="2">
    <source>
        <dbReference type="ARBA" id="ARBA00022448"/>
    </source>
</evidence>
<name>A0A4Q2RIQ6_9HYPH</name>
<dbReference type="OrthoDB" id="7757085at2"/>
<dbReference type="InterPro" id="IPR003439">
    <property type="entry name" value="ABC_transporter-like_ATP-bd"/>
</dbReference>
<dbReference type="PANTHER" id="PTHR43790">
    <property type="entry name" value="CARBOHYDRATE TRANSPORT ATP-BINDING PROTEIN MG119-RELATED"/>
    <property type="match status" value="1"/>
</dbReference>
<evidence type="ECO:0000313" key="10">
    <source>
        <dbReference type="Proteomes" id="UP000289411"/>
    </source>
</evidence>
<evidence type="ECO:0000256" key="4">
    <source>
        <dbReference type="ARBA" id="ARBA00022737"/>
    </source>
</evidence>
<keyword evidence="3" id="KW-0762">Sugar transport</keyword>
<organism evidence="9 10">
    <name type="scientific">Lichenibacterium ramalinae</name>
    <dbReference type="NCBI Taxonomy" id="2316527"/>
    <lineage>
        <taxon>Bacteria</taxon>
        <taxon>Pseudomonadati</taxon>
        <taxon>Pseudomonadota</taxon>
        <taxon>Alphaproteobacteria</taxon>
        <taxon>Hyphomicrobiales</taxon>
        <taxon>Lichenihabitantaceae</taxon>
        <taxon>Lichenibacterium</taxon>
    </lineage>
</organism>
<evidence type="ECO:0000256" key="6">
    <source>
        <dbReference type="ARBA" id="ARBA00022840"/>
    </source>
</evidence>
<keyword evidence="2" id="KW-0813">Transport</keyword>
<dbReference type="InterPro" id="IPR017871">
    <property type="entry name" value="ABC_transporter-like_CS"/>
</dbReference>
<dbReference type="PROSITE" id="PS50893">
    <property type="entry name" value="ABC_TRANSPORTER_2"/>
    <property type="match status" value="1"/>
</dbReference>
<dbReference type="GO" id="GO:0005524">
    <property type="term" value="F:ATP binding"/>
    <property type="evidence" value="ECO:0007669"/>
    <property type="project" value="UniProtKB-KW"/>
</dbReference>
<reference evidence="9 10" key="2">
    <citation type="submission" date="2019-02" db="EMBL/GenBank/DDBJ databases">
        <title>'Lichenibacterium ramalinii' gen. nov. sp. nov., 'Lichenibacterium minor' gen. nov. sp. nov.</title>
        <authorList>
            <person name="Pankratov T."/>
        </authorList>
    </citation>
    <scope>NUCLEOTIDE SEQUENCE [LARGE SCALE GENOMIC DNA]</scope>
    <source>
        <strain evidence="9 10">RmlP001</strain>
    </source>
</reference>
<dbReference type="SUPFAM" id="SSF52540">
    <property type="entry name" value="P-loop containing nucleoside triphosphate hydrolases"/>
    <property type="match status" value="2"/>
</dbReference>
<keyword evidence="10" id="KW-1185">Reference proteome</keyword>
<dbReference type="PROSITE" id="PS00211">
    <property type="entry name" value="ABC_TRANSPORTER_1"/>
    <property type="match status" value="1"/>
</dbReference>
<evidence type="ECO:0000256" key="5">
    <source>
        <dbReference type="ARBA" id="ARBA00022741"/>
    </source>
</evidence>
<accession>A0A4Q2RIQ6</accession>
<dbReference type="Gene3D" id="3.40.50.300">
    <property type="entry name" value="P-loop containing nucleotide triphosphate hydrolases"/>
    <property type="match status" value="2"/>
</dbReference>
<sequence length="528" mass="55286">MTATAGALPMGHGGPDARPPALELSRLSKTFGGQKALDAASLTVAPGEVHGLLGQNGSGKSTLIKILAGFHAPDPGSRLALWGEDVPLPLPPGAFRRHRMSFVHQHLGLVPSLSVLENLTVGRFAERHDWAIDWRGARRRALQRFVDFGIALDPDRQVADLAPVERALLAILRAVDEIEGAAAPGRGGGGLLVLDEPTPFLPKADVAQLFRLVRRVVARGASVIFVSHDVDEVMDITDRATVLRDGRVAATLATATATKSDFIAAIVGRRLATAPAPQAPAPARARRHAAVRDLSGGTVRGFALEAAAGEVVGLTGLIGSGYDEVPYLLYGARPAAAGTLDLAGHPIDLSRLTPRAAIARGIVLIPADRGHAGVIGPLPVSDNVSMPVLGATRRRWLLDRRGLVERAAALGRRFEVRPADATLPIAALSGGNQQKVVLAKWFQMAPKLVLLDEPTQGVDIGARQTVFRHIAEAAAAGATILCASSDYEQLAAIASRVLIFAGGRVVASLEGIEITKDAIAERSLGGPG</sequence>
<comment type="similarity">
    <text evidence="1">Belongs to the ABC transporter superfamily.</text>
</comment>
<evidence type="ECO:0000313" key="9">
    <source>
        <dbReference type="EMBL" id="RYB06750.1"/>
    </source>
</evidence>
<dbReference type="CDD" id="cd03216">
    <property type="entry name" value="ABC_Carb_Monos_I"/>
    <property type="match status" value="1"/>
</dbReference>
<protein>
    <submittedName>
        <fullName evidence="9">Sugar ABC transporter ATP-binding protein</fullName>
    </submittedName>
</protein>
<dbReference type="InterPro" id="IPR050107">
    <property type="entry name" value="ABC_carbohydrate_import_ATPase"/>
</dbReference>
<dbReference type="SMART" id="SM00382">
    <property type="entry name" value="AAA"/>
    <property type="match status" value="2"/>
</dbReference>
<keyword evidence="4" id="KW-0677">Repeat</keyword>
<evidence type="ECO:0000256" key="1">
    <source>
        <dbReference type="ARBA" id="ARBA00005417"/>
    </source>
</evidence>
<dbReference type="RefSeq" id="WP_129218104.1">
    <property type="nucleotide sequence ID" value="NZ_QYBC01000003.1"/>
</dbReference>
<dbReference type="Proteomes" id="UP000289411">
    <property type="component" value="Unassembled WGS sequence"/>
</dbReference>
<dbReference type="InterPro" id="IPR003593">
    <property type="entry name" value="AAA+_ATPase"/>
</dbReference>
<dbReference type="Pfam" id="PF00005">
    <property type="entry name" value="ABC_tran"/>
    <property type="match status" value="2"/>
</dbReference>
<reference evidence="9 10" key="1">
    <citation type="submission" date="2018-09" db="EMBL/GenBank/DDBJ databases">
        <authorList>
            <person name="Grouzdev D.S."/>
            <person name="Krutkina M.S."/>
        </authorList>
    </citation>
    <scope>NUCLEOTIDE SEQUENCE [LARGE SCALE GENOMIC DNA]</scope>
    <source>
        <strain evidence="9 10">RmlP001</strain>
    </source>
</reference>
<feature type="domain" description="ABC transporter" evidence="8">
    <location>
        <begin position="22"/>
        <end position="527"/>
    </location>
</feature>
<dbReference type="EMBL" id="QYBC01000003">
    <property type="protein sequence ID" value="RYB06750.1"/>
    <property type="molecule type" value="Genomic_DNA"/>
</dbReference>
<evidence type="ECO:0000259" key="8">
    <source>
        <dbReference type="PROSITE" id="PS50893"/>
    </source>
</evidence>
<dbReference type="PANTHER" id="PTHR43790:SF9">
    <property type="entry name" value="GALACTOFURANOSE TRANSPORTER ATP-BINDING PROTEIN YTFR"/>
    <property type="match status" value="1"/>
</dbReference>
<dbReference type="AlphaFoldDB" id="A0A4Q2RIQ6"/>
<evidence type="ECO:0000256" key="3">
    <source>
        <dbReference type="ARBA" id="ARBA00022597"/>
    </source>
</evidence>